<dbReference type="FunFam" id="3.40.50.1000:FF:000022">
    <property type="entry name" value="Phosphoglycolate phosphatase"/>
    <property type="match status" value="1"/>
</dbReference>
<dbReference type="Proteomes" id="UP000242501">
    <property type="component" value="Unassembled WGS sequence"/>
</dbReference>
<dbReference type="GO" id="GO:0004713">
    <property type="term" value="F:protein tyrosine kinase activity"/>
    <property type="evidence" value="ECO:0007669"/>
    <property type="project" value="TreeGrafter"/>
</dbReference>
<protein>
    <submittedName>
        <fullName evidence="1">Phosphoglycolate phosphatase</fullName>
    </submittedName>
</protein>
<dbReference type="InterPro" id="IPR023214">
    <property type="entry name" value="HAD_sf"/>
</dbReference>
<dbReference type="STRING" id="1219383.SAMN05421733_11088"/>
<keyword evidence="2" id="KW-1185">Reference proteome</keyword>
<dbReference type="InterPro" id="IPR023198">
    <property type="entry name" value="PGP-like_dom2"/>
</dbReference>
<dbReference type="AlphaFoldDB" id="A0A1G6JAJ7"/>
<dbReference type="RefSeq" id="WP_092749490.1">
    <property type="nucleotide sequence ID" value="NZ_FMYL01000010.1"/>
</dbReference>
<evidence type="ECO:0000313" key="2">
    <source>
        <dbReference type="Proteomes" id="UP000242501"/>
    </source>
</evidence>
<dbReference type="Gene3D" id="3.40.50.1000">
    <property type="entry name" value="HAD superfamily/HAD-like"/>
    <property type="match status" value="1"/>
</dbReference>
<dbReference type="SFLD" id="SFLDG01129">
    <property type="entry name" value="C1.5:_HAD__Beta-PGM__Phosphata"/>
    <property type="match status" value="1"/>
</dbReference>
<evidence type="ECO:0000313" key="1">
    <source>
        <dbReference type="EMBL" id="SDC15689.1"/>
    </source>
</evidence>
<dbReference type="InterPro" id="IPR050155">
    <property type="entry name" value="HAD-like_hydrolase_sf"/>
</dbReference>
<dbReference type="InterPro" id="IPR006439">
    <property type="entry name" value="HAD-SF_hydro_IA"/>
</dbReference>
<dbReference type="PANTHER" id="PTHR43434">
    <property type="entry name" value="PHOSPHOGLYCOLATE PHOSPHATASE"/>
    <property type="match status" value="1"/>
</dbReference>
<dbReference type="InterPro" id="IPR036412">
    <property type="entry name" value="HAD-like_sf"/>
</dbReference>
<dbReference type="InterPro" id="IPR041492">
    <property type="entry name" value="HAD_2"/>
</dbReference>
<dbReference type="Pfam" id="PF13419">
    <property type="entry name" value="HAD_2"/>
    <property type="match status" value="1"/>
</dbReference>
<dbReference type="NCBIfam" id="TIGR01549">
    <property type="entry name" value="HAD-SF-IA-v1"/>
    <property type="match status" value="1"/>
</dbReference>
<organism evidence="1 2">
    <name type="scientific">Acinetobacter boissieri</name>
    <dbReference type="NCBI Taxonomy" id="1219383"/>
    <lineage>
        <taxon>Bacteria</taxon>
        <taxon>Pseudomonadati</taxon>
        <taxon>Pseudomonadota</taxon>
        <taxon>Gammaproteobacteria</taxon>
        <taxon>Moraxellales</taxon>
        <taxon>Moraxellaceae</taxon>
        <taxon>Acinetobacter</taxon>
    </lineage>
</organism>
<proteinExistence type="predicted"/>
<dbReference type="SUPFAM" id="SSF56784">
    <property type="entry name" value="HAD-like"/>
    <property type="match status" value="1"/>
</dbReference>
<dbReference type="EMBL" id="FMYL01000010">
    <property type="protein sequence ID" value="SDC15689.1"/>
    <property type="molecule type" value="Genomic_DNA"/>
</dbReference>
<accession>A0A1G6JAJ7</accession>
<dbReference type="SFLD" id="SFLDS00003">
    <property type="entry name" value="Haloacid_Dehalogenase"/>
    <property type="match status" value="1"/>
</dbReference>
<dbReference type="PANTHER" id="PTHR43434:SF20">
    <property type="entry name" value="5'-NUCLEOTIDASE"/>
    <property type="match status" value="1"/>
</dbReference>
<gene>
    <name evidence="1" type="ORF">SAMN05421733_11088</name>
</gene>
<dbReference type="GO" id="GO:0016791">
    <property type="term" value="F:phosphatase activity"/>
    <property type="evidence" value="ECO:0007669"/>
    <property type="project" value="UniProtKB-ARBA"/>
</dbReference>
<dbReference type="OrthoDB" id="9792518at2"/>
<dbReference type="GO" id="GO:0005829">
    <property type="term" value="C:cytosol"/>
    <property type="evidence" value="ECO:0007669"/>
    <property type="project" value="TreeGrafter"/>
</dbReference>
<sequence length="220" mass="24838">MQAQAVKHILLDLDGTLTDPKQGIHACIYHAMQKQQQPLDPNLNIDWTIGPPLKQSFKILLNTEDDAVADQAVADYRERFSSIGLFENTVYASVAETLAWLQTQGYGLYLATSKPHVYAKRILEYFDLAQYFTHIYGSELTGERTDKAELIAYILQQQHLDAKQCLMVGDRKYDIQGAQENQVRSVAVTYGYGTTEELQQAEPDTYIHDFSQLKGLLASS</sequence>
<dbReference type="Gene3D" id="1.10.150.240">
    <property type="entry name" value="Putative phosphatase, domain 2"/>
    <property type="match status" value="1"/>
</dbReference>
<name>A0A1G6JAJ7_9GAMM</name>
<reference evidence="2" key="1">
    <citation type="submission" date="2016-09" db="EMBL/GenBank/DDBJ databases">
        <authorList>
            <person name="Varghese N."/>
            <person name="Submissions S."/>
        </authorList>
    </citation>
    <scope>NUCLEOTIDE SEQUENCE [LARGE SCALE GENOMIC DNA]</scope>
    <source>
        <strain evidence="2">ANC 4422</strain>
    </source>
</reference>